<protein>
    <recommendedName>
        <fullName evidence="3">NAD(P)-binding protein</fullName>
    </recommendedName>
</protein>
<dbReference type="Pfam" id="PF00106">
    <property type="entry name" value="adh_short"/>
    <property type="match status" value="1"/>
</dbReference>
<dbReference type="PANTHER" id="PTHR45458">
    <property type="entry name" value="SHORT-CHAIN DEHYDROGENASE/REDUCTASE SDR"/>
    <property type="match status" value="1"/>
</dbReference>
<accession>A0A8A3PF47</accession>
<dbReference type="GO" id="GO:0016616">
    <property type="term" value="F:oxidoreductase activity, acting on the CH-OH group of donors, NAD or NADP as acceptor"/>
    <property type="evidence" value="ECO:0007669"/>
    <property type="project" value="TreeGrafter"/>
</dbReference>
<sequence>MSFPSSPKHYLVIGASRGIGLEFTRQLLLASPTNIVIATHRSTETPPTLQELDGRFHSPPRLWTVKCDLGDESTIESLCLAVSELLARGGAGEKCIETVIVSAGVLEWPGGVLGGTSQSYHSHFQTNTIGPLLTAKHLLAIPRFRISTVAFISSDSGSATNFRSFEDGFAAYAASKAALNMGLRHLAAELHRKNDPAAPIVLALHPGEVNTDMAKDVDLPWEVKGVIEVEESVRGCLKVIGEKGKGGVDDGGRATSWASGKLEEDGAATFWTWDGRRYPW</sequence>
<dbReference type="OrthoDB" id="9876299at2759"/>
<proteinExistence type="predicted"/>
<dbReference type="InterPro" id="IPR052184">
    <property type="entry name" value="SDR_enzymes"/>
</dbReference>
<evidence type="ECO:0000313" key="2">
    <source>
        <dbReference type="Proteomes" id="UP000672032"/>
    </source>
</evidence>
<dbReference type="AlphaFoldDB" id="A0A8A3PF47"/>
<keyword evidence="2" id="KW-1185">Reference proteome</keyword>
<dbReference type="EMBL" id="CP063408">
    <property type="protein sequence ID" value="QSZ33689.1"/>
    <property type="molecule type" value="Genomic_DNA"/>
</dbReference>
<organism evidence="1 2">
    <name type="scientific">Monilinia vaccinii-corymbosi</name>
    <dbReference type="NCBI Taxonomy" id="61207"/>
    <lineage>
        <taxon>Eukaryota</taxon>
        <taxon>Fungi</taxon>
        <taxon>Dikarya</taxon>
        <taxon>Ascomycota</taxon>
        <taxon>Pezizomycotina</taxon>
        <taxon>Leotiomycetes</taxon>
        <taxon>Helotiales</taxon>
        <taxon>Sclerotiniaceae</taxon>
        <taxon>Monilinia</taxon>
    </lineage>
</organism>
<dbReference type="InterPro" id="IPR036291">
    <property type="entry name" value="NAD(P)-bd_dom_sf"/>
</dbReference>
<dbReference type="PRINTS" id="PR00081">
    <property type="entry name" value="GDHRDH"/>
</dbReference>
<gene>
    <name evidence="1" type="ORF">DSL72_005260</name>
</gene>
<reference evidence="1" key="1">
    <citation type="submission" date="2020-10" db="EMBL/GenBank/DDBJ databases">
        <title>Genome Sequence of Monilinia vaccinii-corymbosi Sheds Light on Mummy Berry Disease Infection of Blueberry and Mating Type.</title>
        <authorList>
            <person name="Yow A.G."/>
            <person name="Zhang Y."/>
            <person name="Bansal K."/>
            <person name="Eacker S.M."/>
            <person name="Sullivan S."/>
            <person name="Liachko I."/>
            <person name="Cubeta M.A."/>
            <person name="Rollins J.A."/>
            <person name="Ashrafi H."/>
        </authorList>
    </citation>
    <scope>NUCLEOTIDE SEQUENCE</scope>
    <source>
        <strain evidence="1">RL-1</strain>
    </source>
</reference>
<evidence type="ECO:0008006" key="3">
    <source>
        <dbReference type="Google" id="ProtNLM"/>
    </source>
</evidence>
<dbReference type="SUPFAM" id="SSF51735">
    <property type="entry name" value="NAD(P)-binding Rossmann-fold domains"/>
    <property type="match status" value="1"/>
</dbReference>
<dbReference type="InterPro" id="IPR002347">
    <property type="entry name" value="SDR_fam"/>
</dbReference>
<name>A0A8A3PF47_9HELO</name>
<evidence type="ECO:0000313" key="1">
    <source>
        <dbReference type="EMBL" id="QSZ33689.1"/>
    </source>
</evidence>
<dbReference type="PANTHER" id="PTHR45458:SF1">
    <property type="entry name" value="SHORT CHAIN DEHYDROGENASE"/>
    <property type="match status" value="1"/>
</dbReference>
<dbReference type="Proteomes" id="UP000672032">
    <property type="component" value="Chromosome 4"/>
</dbReference>
<dbReference type="Gene3D" id="3.40.50.720">
    <property type="entry name" value="NAD(P)-binding Rossmann-like Domain"/>
    <property type="match status" value="1"/>
</dbReference>